<dbReference type="PRINTS" id="PR00083">
    <property type="entry name" value="HOLDHDRGNASE"/>
</dbReference>
<evidence type="ECO:0000313" key="15">
    <source>
        <dbReference type="EMBL" id="CCC40860.1"/>
    </source>
</evidence>
<reference evidence="15 16" key="1">
    <citation type="journal article" date="2011" name="PLoS ONE">
        <title>Haloquadratum walsbyi: limited diversity in a global pond.</title>
        <authorList>
            <person name="Dyall-Smith M."/>
            <person name="Pfeiffer F."/>
            <person name="Klee K."/>
            <person name="Palm P."/>
            <person name="Gross K."/>
            <person name="Schuster S.C."/>
            <person name="Rampp M."/>
            <person name="Oesterhelt D."/>
        </authorList>
    </citation>
    <scope>NUCLEOTIDE SEQUENCE [LARGE SCALE GENOMIC DNA]</scope>
    <source>
        <strain evidence="16">DSM 16854 / JCM 12705 / C23</strain>
    </source>
</reference>
<dbReference type="NCBIfam" id="TIGR00069">
    <property type="entry name" value="hisD"/>
    <property type="match status" value="1"/>
</dbReference>
<dbReference type="PANTHER" id="PTHR21256">
    <property type="entry name" value="HISTIDINOL DEHYDROGENASE HDH"/>
    <property type="match status" value="1"/>
</dbReference>
<evidence type="ECO:0000256" key="1">
    <source>
        <dbReference type="ARBA" id="ARBA00010178"/>
    </source>
</evidence>
<feature type="active site" description="Proton acceptor" evidence="7 9">
    <location>
        <position position="329"/>
    </location>
</feature>
<dbReference type="EMBL" id="FR746099">
    <property type="protein sequence ID" value="CCC40860.1"/>
    <property type="molecule type" value="Genomic_DNA"/>
</dbReference>
<feature type="binding site" evidence="7 11">
    <location>
        <position position="259"/>
    </location>
    <ligand>
        <name>substrate</name>
    </ligand>
</feature>
<evidence type="ECO:0000256" key="11">
    <source>
        <dbReference type="PIRSR" id="PIRSR000099-3"/>
    </source>
</evidence>
<dbReference type="Gene3D" id="1.20.5.1300">
    <property type="match status" value="1"/>
</dbReference>
<feature type="binding site" evidence="7 11">
    <location>
        <position position="362"/>
    </location>
    <ligand>
        <name>substrate</name>
    </ligand>
</feature>
<dbReference type="HAMAP" id="MF_01024">
    <property type="entry name" value="HisD"/>
    <property type="match status" value="1"/>
</dbReference>
<protein>
    <recommendedName>
        <fullName evidence="2 7">Histidinol dehydrogenase</fullName>
        <shortName evidence="7 8">HDH</shortName>
        <ecNumber evidence="7 8">1.1.1.23</ecNumber>
    </recommendedName>
</protein>
<evidence type="ECO:0000256" key="5">
    <source>
        <dbReference type="ARBA" id="ARBA00023002"/>
    </source>
</evidence>
<evidence type="ECO:0000256" key="3">
    <source>
        <dbReference type="ARBA" id="ARBA00022723"/>
    </source>
</evidence>
<dbReference type="GO" id="GO:0000105">
    <property type="term" value="P:L-histidine biosynthetic process"/>
    <property type="evidence" value="ECO:0007669"/>
    <property type="project" value="UniProtKB-UniRule"/>
</dbReference>
<keyword evidence="4 7" id="KW-0862">Zinc</keyword>
<feature type="binding site" evidence="7 10">
    <location>
        <position position="131"/>
    </location>
    <ligand>
        <name>NAD(+)</name>
        <dbReference type="ChEBI" id="CHEBI:57540"/>
    </ligand>
</feature>
<evidence type="ECO:0000256" key="6">
    <source>
        <dbReference type="ARBA" id="ARBA00023102"/>
    </source>
</evidence>
<feature type="compositionally biased region" description="Polar residues" evidence="14">
    <location>
        <begin position="461"/>
        <end position="470"/>
    </location>
</feature>
<evidence type="ECO:0000256" key="2">
    <source>
        <dbReference type="ARBA" id="ARBA00016531"/>
    </source>
</evidence>
<evidence type="ECO:0000256" key="8">
    <source>
        <dbReference type="PIRNR" id="PIRNR000099"/>
    </source>
</evidence>
<feature type="binding site" evidence="7 11">
    <location>
        <position position="421"/>
    </location>
    <ligand>
        <name>substrate</name>
    </ligand>
</feature>
<feature type="binding site" evidence="7 11">
    <location>
        <position position="237"/>
    </location>
    <ligand>
        <name>substrate</name>
    </ligand>
</feature>
<dbReference type="GO" id="GO:0051287">
    <property type="term" value="F:NAD binding"/>
    <property type="evidence" value="ECO:0007669"/>
    <property type="project" value="InterPro"/>
</dbReference>
<keyword evidence="3 7" id="KW-0479">Metal-binding</keyword>
<evidence type="ECO:0000256" key="12">
    <source>
        <dbReference type="PIRSR" id="PIRSR000099-4"/>
    </source>
</evidence>
<keyword evidence="7 8" id="KW-0520">NAD</keyword>
<dbReference type="GO" id="GO:0005737">
    <property type="term" value="C:cytoplasm"/>
    <property type="evidence" value="ECO:0007669"/>
    <property type="project" value="TreeGrafter"/>
</dbReference>
<dbReference type="InterPro" id="IPR016161">
    <property type="entry name" value="Ald_DH/histidinol_DH"/>
</dbReference>
<keyword evidence="5 7" id="KW-0560">Oxidoreductase</keyword>
<dbReference type="EC" id="1.1.1.23" evidence="7 8"/>
<name>G0LLQ4_HALWC</name>
<dbReference type="FunFam" id="3.40.50.1980:FF:000001">
    <property type="entry name" value="Histidinol dehydrogenase"/>
    <property type="match status" value="1"/>
</dbReference>
<dbReference type="UniPathway" id="UPA00031">
    <property type="reaction ID" value="UER00014"/>
</dbReference>
<keyword evidence="6 7" id="KW-0368">Histidine biosynthesis</keyword>
<comment type="cofactor">
    <cofactor evidence="7 12">
        <name>Zn(2+)</name>
        <dbReference type="ChEBI" id="CHEBI:29105"/>
    </cofactor>
    <text evidence="7 12">Binds 1 zinc ion per subunit.</text>
</comment>
<evidence type="ECO:0000256" key="7">
    <source>
        <dbReference type="HAMAP-Rule" id="MF_01024"/>
    </source>
</evidence>
<feature type="region of interest" description="Disordered" evidence="14">
    <location>
        <begin position="423"/>
        <end position="470"/>
    </location>
</feature>
<dbReference type="Pfam" id="PF00815">
    <property type="entry name" value="Histidinol_dh"/>
    <property type="match status" value="1"/>
</dbReference>
<dbReference type="Proteomes" id="UP000007954">
    <property type="component" value="Chromosome"/>
</dbReference>
<dbReference type="HOGENOM" id="CLU_006732_3_0_2"/>
<evidence type="ECO:0000256" key="14">
    <source>
        <dbReference type="SAM" id="MobiDB-lite"/>
    </source>
</evidence>
<dbReference type="CDD" id="cd06572">
    <property type="entry name" value="Histidinol_dh"/>
    <property type="match status" value="1"/>
</dbReference>
<comment type="function">
    <text evidence="7 8">Catalyzes the sequential NAD-dependent oxidations of L-histidinol to L-histidinaldehyde and then to L-histidine.</text>
</comment>
<feature type="binding site" evidence="7 11">
    <location>
        <position position="416"/>
    </location>
    <ligand>
        <name>substrate</name>
    </ligand>
</feature>
<dbReference type="KEGG" id="hwc:Hqrw_3071"/>
<comment type="catalytic activity">
    <reaction evidence="7 8">
        <text>L-histidinol + 2 NAD(+) + H2O = L-histidine + 2 NADH + 3 H(+)</text>
        <dbReference type="Rhea" id="RHEA:20641"/>
        <dbReference type="ChEBI" id="CHEBI:15377"/>
        <dbReference type="ChEBI" id="CHEBI:15378"/>
        <dbReference type="ChEBI" id="CHEBI:57540"/>
        <dbReference type="ChEBI" id="CHEBI:57595"/>
        <dbReference type="ChEBI" id="CHEBI:57699"/>
        <dbReference type="ChEBI" id="CHEBI:57945"/>
        <dbReference type="EC" id="1.1.1.23"/>
    </reaction>
</comment>
<dbReference type="OrthoDB" id="36308at2157"/>
<dbReference type="GO" id="GO:0004399">
    <property type="term" value="F:histidinol dehydrogenase activity"/>
    <property type="evidence" value="ECO:0007669"/>
    <property type="project" value="UniProtKB-UniRule"/>
</dbReference>
<feature type="binding site" evidence="7 11">
    <location>
        <position position="262"/>
    </location>
    <ligand>
        <name>substrate</name>
    </ligand>
</feature>
<feature type="binding site" evidence="7 10">
    <location>
        <position position="214"/>
    </location>
    <ligand>
        <name>NAD(+)</name>
        <dbReference type="ChEBI" id="CHEBI:57540"/>
    </ligand>
</feature>
<feature type="active site" description="Proton acceptor" evidence="7 9">
    <location>
        <position position="328"/>
    </location>
</feature>
<sequence length="470" mass="49952">MDMTVTLTTRELSELTPDERAAFFDRDAGVADARAGARDILDRVRNEGDVALRELAREHDDVEVGTINVTDTAERAYDDIDEAVRTSLETAAANIRAFHQEQIPDDWRHTYDEDHRELGRRFRPLDRVGVYAPGGTAAYPSSVLMGVIPAIVAGVEHVALATPPGDPVHPVTRAAAHIAGADRIYAVGGAQAVGALTYGTESIDAVQKIVGPGNRWVTAAKAEVRGDVDIDFLAGPSEVLVIADETATPQYVAADLLAQAEHDPNASVVAVTDDQKTGEAIVKAIETQVNARERSDVIIEALEQAASGVIVTRSMSEAIVFAEEYAAEHLSIQAADDEAILDRIKNAGSVFLGSHTPVAAGDYASGTNHVLPTSGGARQHGGLSVDTFLRSTTVQRIDEIGLNRLDKTIQTLATAEGLEAHAESIQVRTGPADVKAESESTNERGGDADTDDNEPKDTTDHGVTTTESSE</sequence>
<feature type="binding site" evidence="7 10">
    <location>
        <position position="191"/>
    </location>
    <ligand>
        <name>NAD(+)</name>
        <dbReference type="ChEBI" id="CHEBI:57540"/>
    </ligand>
</feature>
<comment type="similarity">
    <text evidence="1 7 8 13">Belongs to the histidinol dehydrogenase family.</text>
</comment>
<feature type="binding site" evidence="7 12">
    <location>
        <position position="421"/>
    </location>
    <ligand>
        <name>Zn(2+)</name>
        <dbReference type="ChEBI" id="CHEBI:29105"/>
    </ligand>
</feature>
<feature type="binding site" evidence="7 12">
    <location>
        <position position="259"/>
    </location>
    <ligand>
        <name>Zn(2+)</name>
        <dbReference type="ChEBI" id="CHEBI:29105"/>
    </ligand>
</feature>
<feature type="compositionally biased region" description="Basic and acidic residues" evidence="14">
    <location>
        <begin position="434"/>
        <end position="460"/>
    </location>
</feature>
<dbReference type="InterPro" id="IPR022695">
    <property type="entry name" value="Histidinol_DH_monofunct"/>
</dbReference>
<accession>G0LLQ4</accession>
<comment type="pathway">
    <text evidence="7 8">Amino-acid biosynthesis; L-histidine biosynthesis; L-histidine from 5-phospho-alpha-D-ribose 1-diphosphate: step 9/9.</text>
</comment>
<dbReference type="SUPFAM" id="SSF53720">
    <property type="entry name" value="ALDH-like"/>
    <property type="match status" value="1"/>
</dbReference>
<dbReference type="PROSITE" id="PS00611">
    <property type="entry name" value="HISOL_DEHYDROGENASE"/>
    <property type="match status" value="1"/>
</dbReference>
<feature type="binding site" evidence="7 12">
    <location>
        <position position="262"/>
    </location>
    <ligand>
        <name>Zn(2+)</name>
        <dbReference type="ChEBI" id="CHEBI:29105"/>
    </ligand>
</feature>
<organism evidence="15 16">
    <name type="scientific">Haloquadratum walsbyi (strain DSM 16854 / JCM 12705 / C23)</name>
    <dbReference type="NCBI Taxonomy" id="768065"/>
    <lineage>
        <taxon>Archaea</taxon>
        <taxon>Methanobacteriati</taxon>
        <taxon>Methanobacteriota</taxon>
        <taxon>Stenosarchaea group</taxon>
        <taxon>Halobacteria</taxon>
        <taxon>Halobacteriales</taxon>
        <taxon>Haloferacaceae</taxon>
        <taxon>Haloquadratum</taxon>
    </lineage>
</organism>
<evidence type="ECO:0000313" key="16">
    <source>
        <dbReference type="Proteomes" id="UP000007954"/>
    </source>
</evidence>
<keyword evidence="7 8" id="KW-0028">Amino-acid biosynthesis</keyword>
<dbReference type="PIRSF" id="PIRSF000099">
    <property type="entry name" value="Histidinol_dh"/>
    <property type="match status" value="1"/>
</dbReference>
<dbReference type="GO" id="GO:0008270">
    <property type="term" value="F:zinc ion binding"/>
    <property type="evidence" value="ECO:0007669"/>
    <property type="project" value="UniProtKB-UniRule"/>
</dbReference>
<dbReference type="AlphaFoldDB" id="G0LLQ4"/>
<evidence type="ECO:0000256" key="4">
    <source>
        <dbReference type="ARBA" id="ARBA00022833"/>
    </source>
</evidence>
<evidence type="ECO:0000256" key="10">
    <source>
        <dbReference type="PIRSR" id="PIRSR000099-2"/>
    </source>
</evidence>
<evidence type="ECO:0000256" key="13">
    <source>
        <dbReference type="RuleBase" id="RU004175"/>
    </source>
</evidence>
<gene>
    <name evidence="7 15" type="primary">hisD</name>
    <name evidence="15" type="ordered locus">Hqrw_3071</name>
</gene>
<proteinExistence type="inferred from homology"/>
<dbReference type="InterPro" id="IPR012131">
    <property type="entry name" value="Hstdl_DH"/>
</dbReference>
<feature type="binding site" evidence="7 12">
    <location>
        <position position="362"/>
    </location>
    <ligand>
        <name>Zn(2+)</name>
        <dbReference type="ChEBI" id="CHEBI:29105"/>
    </ligand>
</feature>
<dbReference type="PANTHER" id="PTHR21256:SF2">
    <property type="entry name" value="HISTIDINE BIOSYNTHESIS TRIFUNCTIONAL PROTEIN"/>
    <property type="match status" value="1"/>
</dbReference>
<feature type="binding site" evidence="7 11">
    <location>
        <position position="329"/>
    </location>
    <ligand>
        <name>substrate</name>
    </ligand>
</feature>
<dbReference type="InterPro" id="IPR001692">
    <property type="entry name" value="Histidinol_DH_CS"/>
</dbReference>
<evidence type="ECO:0000256" key="9">
    <source>
        <dbReference type="PIRSR" id="PIRSR000099-1"/>
    </source>
</evidence>
<dbReference type="Gene3D" id="3.40.50.1980">
    <property type="entry name" value="Nitrogenase molybdenum iron protein domain"/>
    <property type="match status" value="2"/>
</dbReference>